<dbReference type="EMBL" id="QXGJ01000003">
    <property type="protein sequence ID" value="RSX51457.1"/>
    <property type="molecule type" value="Genomic_DNA"/>
</dbReference>
<keyword evidence="7" id="KW-1185">Reference proteome</keyword>
<dbReference type="SUPFAM" id="SSF46785">
    <property type="entry name" value="Winged helix' DNA-binding domain"/>
    <property type="match status" value="1"/>
</dbReference>
<dbReference type="GO" id="GO:0003677">
    <property type="term" value="F:DNA binding"/>
    <property type="evidence" value="ECO:0007669"/>
    <property type="project" value="UniProtKB-KW"/>
</dbReference>
<evidence type="ECO:0000256" key="1">
    <source>
        <dbReference type="ARBA" id="ARBA00023015"/>
    </source>
</evidence>
<dbReference type="PANTHER" id="PTHR38445:SF12">
    <property type="entry name" value="GNTR-FAMILY TRANSCRIPTIONAL REGULATOR"/>
    <property type="match status" value="1"/>
</dbReference>
<accession>A0A430FF46</accession>
<keyword evidence="2" id="KW-0238">DNA-binding</keyword>
<evidence type="ECO:0000256" key="2">
    <source>
        <dbReference type="ARBA" id="ARBA00023125"/>
    </source>
</evidence>
<feature type="compositionally biased region" description="Basic and acidic residues" evidence="4">
    <location>
        <begin position="137"/>
        <end position="154"/>
    </location>
</feature>
<dbReference type="InterPro" id="IPR036388">
    <property type="entry name" value="WH-like_DNA-bd_sf"/>
</dbReference>
<feature type="domain" description="HTH gntR-type" evidence="5">
    <location>
        <begin position="11"/>
        <end position="79"/>
    </location>
</feature>
<dbReference type="AlphaFoldDB" id="A0A430FF46"/>
<organism evidence="6 7">
    <name type="scientific">Bifidobacterium callimiconis</name>
    <dbReference type="NCBI Taxonomy" id="2306973"/>
    <lineage>
        <taxon>Bacteria</taxon>
        <taxon>Bacillati</taxon>
        <taxon>Actinomycetota</taxon>
        <taxon>Actinomycetes</taxon>
        <taxon>Bifidobacteriales</taxon>
        <taxon>Bifidobacteriaceae</taxon>
        <taxon>Bifidobacterium</taxon>
    </lineage>
</organism>
<gene>
    <name evidence="6" type="ORF">D2E23_0720</name>
</gene>
<dbReference type="Gene3D" id="1.10.10.10">
    <property type="entry name" value="Winged helix-like DNA-binding domain superfamily/Winged helix DNA-binding domain"/>
    <property type="match status" value="1"/>
</dbReference>
<reference evidence="6 7" key="1">
    <citation type="submission" date="2018-09" db="EMBL/GenBank/DDBJ databases">
        <title>Characterization of the phylogenetic diversity of five novel species belonging to the genus Bifidobacterium.</title>
        <authorList>
            <person name="Lugli G.A."/>
            <person name="Duranti S."/>
            <person name="Milani C."/>
        </authorList>
    </citation>
    <scope>NUCLEOTIDE SEQUENCE [LARGE SCALE GENOMIC DNA]</scope>
    <source>
        <strain evidence="6 7">2028B</strain>
    </source>
</reference>
<evidence type="ECO:0000256" key="4">
    <source>
        <dbReference type="SAM" id="MobiDB-lite"/>
    </source>
</evidence>
<comment type="caution">
    <text evidence="6">The sequence shown here is derived from an EMBL/GenBank/DDBJ whole genome shotgun (WGS) entry which is preliminary data.</text>
</comment>
<dbReference type="Proteomes" id="UP000288607">
    <property type="component" value="Unassembled WGS sequence"/>
</dbReference>
<dbReference type="InterPro" id="IPR000524">
    <property type="entry name" value="Tscrpt_reg_HTH_GntR"/>
</dbReference>
<dbReference type="PANTHER" id="PTHR38445">
    <property type="entry name" value="HTH-TYPE TRANSCRIPTIONAL REPRESSOR YTRA"/>
    <property type="match status" value="1"/>
</dbReference>
<sequence length="154" mass="17261">MIIEIDQSDDVPIYEQLRRQIIAAIANDELLPGDKLPSVRSLAVDLGVNLHTVNKAYALLRDDGYLNMRRGSGAVVADRRADESHGSTAVDDAQWPVMHEELRRIILEYKARGGTVESFLAAVHRQCASIYGPQNPDRNEERRSDNDIPPRRSS</sequence>
<dbReference type="PROSITE" id="PS50949">
    <property type="entry name" value="HTH_GNTR"/>
    <property type="match status" value="1"/>
</dbReference>
<dbReference type="SMART" id="SM00345">
    <property type="entry name" value="HTH_GNTR"/>
    <property type="match status" value="1"/>
</dbReference>
<evidence type="ECO:0000256" key="3">
    <source>
        <dbReference type="ARBA" id="ARBA00023163"/>
    </source>
</evidence>
<dbReference type="CDD" id="cd07377">
    <property type="entry name" value="WHTH_GntR"/>
    <property type="match status" value="1"/>
</dbReference>
<dbReference type="InterPro" id="IPR036390">
    <property type="entry name" value="WH_DNA-bd_sf"/>
</dbReference>
<evidence type="ECO:0000313" key="6">
    <source>
        <dbReference type="EMBL" id="RSX51457.1"/>
    </source>
</evidence>
<evidence type="ECO:0000313" key="7">
    <source>
        <dbReference type="Proteomes" id="UP000288607"/>
    </source>
</evidence>
<keyword evidence="1" id="KW-0805">Transcription regulation</keyword>
<dbReference type="Pfam" id="PF00392">
    <property type="entry name" value="GntR"/>
    <property type="match status" value="1"/>
</dbReference>
<keyword evidence="3" id="KW-0804">Transcription</keyword>
<name>A0A430FF46_9BIFI</name>
<proteinExistence type="predicted"/>
<feature type="region of interest" description="Disordered" evidence="4">
    <location>
        <begin position="130"/>
        <end position="154"/>
    </location>
</feature>
<dbReference type="GO" id="GO:0003700">
    <property type="term" value="F:DNA-binding transcription factor activity"/>
    <property type="evidence" value="ECO:0007669"/>
    <property type="project" value="InterPro"/>
</dbReference>
<protein>
    <submittedName>
        <fullName evidence="6">GntR family transcriptional regulator</fullName>
    </submittedName>
</protein>
<evidence type="ECO:0000259" key="5">
    <source>
        <dbReference type="PROSITE" id="PS50949"/>
    </source>
</evidence>
<dbReference type="RefSeq" id="WP_126029652.1">
    <property type="nucleotide sequence ID" value="NZ_QXGJ01000003.1"/>
</dbReference>
<dbReference type="OrthoDB" id="3192286at2"/>